<feature type="domain" description="ABC transmembrane type-1" evidence="9">
    <location>
        <begin position="114"/>
        <end position="298"/>
    </location>
</feature>
<feature type="transmembrane region" description="Helical" evidence="7">
    <location>
        <begin position="114"/>
        <end position="138"/>
    </location>
</feature>
<dbReference type="GO" id="GO:0055085">
    <property type="term" value="P:transmembrane transport"/>
    <property type="evidence" value="ECO:0007669"/>
    <property type="project" value="InterPro"/>
</dbReference>
<dbReference type="Pfam" id="PF00528">
    <property type="entry name" value="BPD_transp_1"/>
    <property type="match status" value="1"/>
</dbReference>
<evidence type="ECO:0000256" key="4">
    <source>
        <dbReference type="ARBA" id="ARBA00022692"/>
    </source>
</evidence>
<protein>
    <submittedName>
        <fullName evidence="10">ABC transporter permease</fullName>
    </submittedName>
</protein>
<keyword evidence="5 7" id="KW-1133">Transmembrane helix</keyword>
<feature type="transmembrane region" description="Helical" evidence="7">
    <location>
        <begin position="231"/>
        <end position="257"/>
    </location>
</feature>
<dbReference type="RefSeq" id="WP_146321699.1">
    <property type="nucleotide sequence ID" value="NZ_CP042305.1"/>
</dbReference>
<feature type="transmembrane region" description="Helical" evidence="7">
    <location>
        <begin position="173"/>
        <end position="191"/>
    </location>
</feature>
<sequence>MSSQTTATGDAVPEGGAAAASDRREGLGTRTPPWKRRRKPLLPPAWRRPMAIVGVVIVVLWLVIAIFAPLIAPYNPLAQSFTPLQGPSGAHWFGTDVLGRDELSRVLYGSRVSLPLSLILVVCSMVIGSLLGAIAGYFGRIVDEVIMRIADLVFAFPTIILAMIVAASLGPSLLNAVVALLIVSWPNYARVTRSLVLGARQQEYVVAGRLLGAGVFRSLGRDVAPNVMAPVFVLATLDFGNAILLLSGLSFLGLGAVPPTPEWGAMVSDGVQNFSDWWLATFPGLAIFSVVVAFNFIGDALRDALDPRTAEAVSGVSV</sequence>
<dbReference type="SUPFAM" id="SSF161098">
    <property type="entry name" value="MetI-like"/>
    <property type="match status" value="1"/>
</dbReference>
<dbReference type="EMBL" id="CP042305">
    <property type="protein sequence ID" value="QDZ15665.1"/>
    <property type="molecule type" value="Genomic_DNA"/>
</dbReference>
<evidence type="ECO:0000313" key="11">
    <source>
        <dbReference type="Proteomes" id="UP000320216"/>
    </source>
</evidence>
<dbReference type="InterPro" id="IPR025966">
    <property type="entry name" value="OppC_N"/>
</dbReference>
<evidence type="ECO:0000256" key="8">
    <source>
        <dbReference type="SAM" id="MobiDB-lite"/>
    </source>
</evidence>
<keyword evidence="6 7" id="KW-0472">Membrane</keyword>
<dbReference type="PANTHER" id="PTHR43386">
    <property type="entry name" value="OLIGOPEPTIDE TRANSPORT SYSTEM PERMEASE PROTEIN APPC"/>
    <property type="match status" value="1"/>
</dbReference>
<dbReference type="GO" id="GO:0005886">
    <property type="term" value="C:plasma membrane"/>
    <property type="evidence" value="ECO:0007669"/>
    <property type="project" value="UniProtKB-SubCell"/>
</dbReference>
<evidence type="ECO:0000256" key="6">
    <source>
        <dbReference type="ARBA" id="ARBA00023136"/>
    </source>
</evidence>
<feature type="region of interest" description="Disordered" evidence="8">
    <location>
        <begin position="1"/>
        <end position="38"/>
    </location>
</feature>
<evidence type="ECO:0000256" key="5">
    <source>
        <dbReference type="ARBA" id="ARBA00022989"/>
    </source>
</evidence>
<dbReference type="InterPro" id="IPR050366">
    <property type="entry name" value="BP-dependent_transpt_permease"/>
</dbReference>
<evidence type="ECO:0000256" key="7">
    <source>
        <dbReference type="RuleBase" id="RU363032"/>
    </source>
</evidence>
<name>A0A5B8M7M3_9MICO</name>
<dbReference type="InterPro" id="IPR000515">
    <property type="entry name" value="MetI-like"/>
</dbReference>
<reference evidence="10 11" key="1">
    <citation type="submission" date="2019-07" db="EMBL/GenBank/DDBJ databases">
        <title>Full genome sequence of Humibacter sp. WJ7-1.</title>
        <authorList>
            <person name="Im W.-T."/>
        </authorList>
    </citation>
    <scope>NUCLEOTIDE SEQUENCE [LARGE SCALE GENOMIC DNA]</scope>
    <source>
        <strain evidence="10 11">WJ7-1</strain>
    </source>
</reference>
<evidence type="ECO:0000256" key="3">
    <source>
        <dbReference type="ARBA" id="ARBA00022475"/>
    </source>
</evidence>
<feature type="transmembrane region" description="Helical" evidence="7">
    <location>
        <begin position="145"/>
        <end position="167"/>
    </location>
</feature>
<feature type="transmembrane region" description="Helical" evidence="7">
    <location>
        <begin position="277"/>
        <end position="298"/>
    </location>
</feature>
<dbReference type="AlphaFoldDB" id="A0A5B8M7M3"/>
<evidence type="ECO:0000313" key="10">
    <source>
        <dbReference type="EMBL" id="QDZ15665.1"/>
    </source>
</evidence>
<accession>A0A5B8M7M3</accession>
<dbReference type="PROSITE" id="PS50928">
    <property type="entry name" value="ABC_TM1"/>
    <property type="match status" value="1"/>
</dbReference>
<gene>
    <name evidence="10" type="ORF">FPZ11_13670</name>
</gene>
<dbReference type="InterPro" id="IPR035906">
    <property type="entry name" value="MetI-like_sf"/>
</dbReference>
<dbReference type="Proteomes" id="UP000320216">
    <property type="component" value="Chromosome"/>
</dbReference>
<comment type="subcellular location">
    <subcellularLocation>
        <location evidence="1 7">Cell membrane</location>
        <topology evidence="1 7">Multi-pass membrane protein</topology>
    </subcellularLocation>
</comment>
<evidence type="ECO:0000256" key="2">
    <source>
        <dbReference type="ARBA" id="ARBA00022448"/>
    </source>
</evidence>
<dbReference type="OrthoDB" id="9812701at2"/>
<evidence type="ECO:0000256" key="1">
    <source>
        <dbReference type="ARBA" id="ARBA00004651"/>
    </source>
</evidence>
<organism evidence="10 11">
    <name type="scientific">Humibacter ginsenosidimutans</name>
    <dbReference type="NCBI Taxonomy" id="2599293"/>
    <lineage>
        <taxon>Bacteria</taxon>
        <taxon>Bacillati</taxon>
        <taxon>Actinomycetota</taxon>
        <taxon>Actinomycetes</taxon>
        <taxon>Micrococcales</taxon>
        <taxon>Microbacteriaceae</taxon>
        <taxon>Humibacter</taxon>
    </lineage>
</organism>
<proteinExistence type="inferred from homology"/>
<keyword evidence="3" id="KW-1003">Cell membrane</keyword>
<dbReference type="Pfam" id="PF12911">
    <property type="entry name" value="OppC_N"/>
    <property type="match status" value="1"/>
</dbReference>
<feature type="transmembrane region" description="Helical" evidence="7">
    <location>
        <begin position="45"/>
        <end position="72"/>
    </location>
</feature>
<dbReference type="KEGG" id="huw:FPZ11_13670"/>
<keyword evidence="2 7" id="KW-0813">Transport</keyword>
<dbReference type="Gene3D" id="1.10.3720.10">
    <property type="entry name" value="MetI-like"/>
    <property type="match status" value="1"/>
</dbReference>
<dbReference type="PANTHER" id="PTHR43386:SF1">
    <property type="entry name" value="D,D-DIPEPTIDE TRANSPORT SYSTEM PERMEASE PROTEIN DDPC-RELATED"/>
    <property type="match status" value="1"/>
</dbReference>
<evidence type="ECO:0000259" key="9">
    <source>
        <dbReference type="PROSITE" id="PS50928"/>
    </source>
</evidence>
<comment type="similarity">
    <text evidence="7">Belongs to the binding-protein-dependent transport system permease family.</text>
</comment>
<keyword evidence="4 7" id="KW-0812">Transmembrane</keyword>
<keyword evidence="11" id="KW-1185">Reference proteome</keyword>
<dbReference type="CDD" id="cd06261">
    <property type="entry name" value="TM_PBP2"/>
    <property type="match status" value="1"/>
</dbReference>